<dbReference type="EMBL" id="CAJOBC010001376">
    <property type="protein sequence ID" value="CAF3674828.1"/>
    <property type="molecule type" value="Genomic_DNA"/>
</dbReference>
<dbReference type="GO" id="GO:0005886">
    <property type="term" value="C:plasma membrane"/>
    <property type="evidence" value="ECO:0007669"/>
    <property type="project" value="TreeGrafter"/>
</dbReference>
<feature type="transmembrane region" description="Helical" evidence="9">
    <location>
        <begin position="345"/>
        <end position="364"/>
    </location>
</feature>
<keyword evidence="7 9" id="KW-0406">Ion transport</keyword>
<comment type="subcellular location">
    <subcellularLocation>
        <location evidence="1">Membrane</location>
        <topology evidence="1">Multi-pass membrane protein</topology>
    </subcellularLocation>
</comment>
<dbReference type="PANTHER" id="PTHR11629:SF63">
    <property type="entry name" value="V-TYPE PROTON ATPASE SUBUNIT A"/>
    <property type="match status" value="1"/>
</dbReference>
<keyword evidence="5 9" id="KW-0375">Hydrogen ion transport</keyword>
<dbReference type="Proteomes" id="UP000663829">
    <property type="component" value="Unassembled WGS sequence"/>
</dbReference>
<evidence type="ECO:0000256" key="4">
    <source>
        <dbReference type="ARBA" id="ARBA00022692"/>
    </source>
</evidence>
<dbReference type="Pfam" id="PF01496">
    <property type="entry name" value="V_ATPase_I"/>
    <property type="match status" value="1"/>
</dbReference>
<feature type="transmembrane region" description="Helical" evidence="9">
    <location>
        <begin position="675"/>
        <end position="693"/>
    </location>
</feature>
<dbReference type="OrthoDB" id="10264220at2759"/>
<dbReference type="GO" id="GO:0000220">
    <property type="term" value="C:vacuolar proton-transporting V-type ATPase, V0 domain"/>
    <property type="evidence" value="ECO:0007669"/>
    <property type="project" value="InterPro"/>
</dbReference>
<evidence type="ECO:0000313" key="12">
    <source>
        <dbReference type="EMBL" id="CAF3674828.1"/>
    </source>
</evidence>
<feature type="non-terminal residue" evidence="11">
    <location>
        <position position="770"/>
    </location>
</feature>
<evidence type="ECO:0000313" key="11">
    <source>
        <dbReference type="EMBL" id="CAF0890411.1"/>
    </source>
</evidence>
<keyword evidence="3 9" id="KW-0813">Transport</keyword>
<comment type="caution">
    <text evidence="11">The sequence shown here is derived from an EMBL/GenBank/DDBJ whole genome shotgun (WGS) entry which is preliminary data.</text>
</comment>
<keyword evidence="6 9" id="KW-1133">Transmembrane helix</keyword>
<evidence type="ECO:0000313" key="13">
    <source>
        <dbReference type="Proteomes" id="UP000663829"/>
    </source>
</evidence>
<organism evidence="11 13">
    <name type="scientific">Didymodactylos carnosus</name>
    <dbReference type="NCBI Taxonomy" id="1234261"/>
    <lineage>
        <taxon>Eukaryota</taxon>
        <taxon>Metazoa</taxon>
        <taxon>Spiralia</taxon>
        <taxon>Gnathifera</taxon>
        <taxon>Rotifera</taxon>
        <taxon>Eurotatoria</taxon>
        <taxon>Bdelloidea</taxon>
        <taxon>Philodinida</taxon>
        <taxon>Philodinidae</taxon>
        <taxon>Didymodactylos</taxon>
    </lineage>
</organism>
<feature type="transmembrane region" description="Helical" evidence="9">
    <location>
        <begin position="544"/>
        <end position="566"/>
    </location>
</feature>
<dbReference type="EMBL" id="CAJNOQ010001376">
    <property type="protein sequence ID" value="CAF0890411.1"/>
    <property type="molecule type" value="Genomic_DNA"/>
</dbReference>
<evidence type="ECO:0000256" key="10">
    <source>
        <dbReference type="SAM" id="Coils"/>
    </source>
</evidence>
<feature type="transmembrane region" description="Helical" evidence="9">
    <location>
        <begin position="713"/>
        <end position="737"/>
    </location>
</feature>
<sequence length="770" mass="88615">ATFEKLDHEVKEINTNADALKRNFSELTELKHNLSMTQGFFDDARPTDHDIVPAREMEIAASGQPLKLGFITGVIPRERMPTFERMLWRVCRGNVFLKQADIPEQVEDPITGEKVHKTVFVIFFQGEQLKNRVQKICEGFRANIYPCPENPQERRELAMGVMTRLEDLGVVLRQTQEHRQRVLAATSRNLSTWQIKVRKIKAIYHTMNMFNNDVARKCLIAECWAPVTELDRIQLALRKGSEQTGGTVQSVLNRMNTTENPPTFNKSNKFTQGFQNLIDAYGVATYREVNPMPYTVITFPFLFAVMFGDAGHGIIMLLFALWMVLKEKTLKDKWKDIEVWTIFFGGRYIILLMALFSIYTGMLYNDVFSKSLNIFGSSWRVGFDDQFLNASETVTLEPVPYNYTHSKDYVKMYSGVPYPFGLDPIWQLAENKITFTNSMKMKFAIIIGIFQMAFGVTLSMWNHLFFNHHYAIFVEFLPQLIFLICIFFYLIILIFYKWTHYDGSNADIAPSLLIHLIDMILMSYPNEPASSKQFYPGQKQIQMALLAIAVLCIPTMLLGKPIYTIIMNKRRANLYQHFQNDHHSVNNNGDHPQNINTLENSASNHDDQINLNDMHSSHRGIVLEFDVRDPDTSSETMMDADISDVPEVEMSELWVEQGIHTIEYFLGCISHTASYLRLWALSLAHAQVLWHMVLHNGLAMSGYVGSIATYIVFAPWTVLTVSILLLMEGLSAFLHALRLHWVEFQSKFYKGEGYPFVPFSFRLMEENPTA</sequence>
<evidence type="ECO:0000256" key="8">
    <source>
        <dbReference type="ARBA" id="ARBA00023136"/>
    </source>
</evidence>
<protein>
    <recommendedName>
        <fullName evidence="9">V-type proton ATPase subunit a</fullName>
    </recommendedName>
</protein>
<dbReference type="PANTHER" id="PTHR11629">
    <property type="entry name" value="VACUOLAR PROTON ATPASES"/>
    <property type="match status" value="1"/>
</dbReference>
<feature type="transmembrane region" description="Helical" evidence="9">
    <location>
        <begin position="476"/>
        <end position="496"/>
    </location>
</feature>
<dbReference type="InterPro" id="IPR026028">
    <property type="entry name" value="V-type_ATPase_116kDa_su_euka"/>
</dbReference>
<evidence type="ECO:0000256" key="7">
    <source>
        <dbReference type="ARBA" id="ARBA00023065"/>
    </source>
</evidence>
<evidence type="ECO:0000256" key="5">
    <source>
        <dbReference type="ARBA" id="ARBA00022781"/>
    </source>
</evidence>
<evidence type="ECO:0000256" key="6">
    <source>
        <dbReference type="ARBA" id="ARBA00022989"/>
    </source>
</evidence>
<evidence type="ECO:0000256" key="9">
    <source>
        <dbReference type="RuleBase" id="RU361189"/>
    </source>
</evidence>
<dbReference type="InterPro" id="IPR002490">
    <property type="entry name" value="V-ATPase_116kDa_su"/>
</dbReference>
<comment type="similarity">
    <text evidence="2 9">Belongs to the V-ATPase 116 kDa subunit family.</text>
</comment>
<dbReference type="Proteomes" id="UP000681722">
    <property type="component" value="Unassembled WGS sequence"/>
</dbReference>
<evidence type="ECO:0000256" key="3">
    <source>
        <dbReference type="ARBA" id="ARBA00022448"/>
    </source>
</evidence>
<keyword evidence="13" id="KW-1185">Reference proteome</keyword>
<feature type="coiled-coil region" evidence="10">
    <location>
        <begin position="3"/>
        <end position="30"/>
    </location>
</feature>
<feature type="transmembrane region" description="Helical" evidence="9">
    <location>
        <begin position="443"/>
        <end position="464"/>
    </location>
</feature>
<accession>A0A813YYB9</accession>
<keyword evidence="10" id="KW-0175">Coiled coil</keyword>
<dbReference type="GO" id="GO:0046961">
    <property type="term" value="F:proton-transporting ATPase activity, rotational mechanism"/>
    <property type="evidence" value="ECO:0007669"/>
    <property type="project" value="InterPro"/>
</dbReference>
<dbReference type="GO" id="GO:0007035">
    <property type="term" value="P:vacuolar acidification"/>
    <property type="evidence" value="ECO:0007669"/>
    <property type="project" value="TreeGrafter"/>
</dbReference>
<name>A0A813YYB9_9BILA</name>
<dbReference type="AlphaFoldDB" id="A0A813YYB9"/>
<keyword evidence="4 9" id="KW-0812">Transmembrane</keyword>
<evidence type="ECO:0000256" key="1">
    <source>
        <dbReference type="ARBA" id="ARBA00004141"/>
    </source>
</evidence>
<feature type="transmembrane region" description="Helical" evidence="9">
    <location>
        <begin position="301"/>
        <end position="325"/>
    </location>
</feature>
<evidence type="ECO:0000256" key="2">
    <source>
        <dbReference type="ARBA" id="ARBA00009904"/>
    </source>
</evidence>
<reference evidence="11" key="1">
    <citation type="submission" date="2021-02" db="EMBL/GenBank/DDBJ databases">
        <authorList>
            <person name="Nowell W R."/>
        </authorList>
    </citation>
    <scope>NUCLEOTIDE SEQUENCE</scope>
</reference>
<dbReference type="PIRSF" id="PIRSF001293">
    <property type="entry name" value="ATP6V0A1"/>
    <property type="match status" value="1"/>
</dbReference>
<gene>
    <name evidence="11" type="ORF">GPM918_LOCUS8091</name>
    <name evidence="12" type="ORF">SRO942_LOCUS8091</name>
</gene>
<dbReference type="GO" id="GO:0051117">
    <property type="term" value="F:ATPase binding"/>
    <property type="evidence" value="ECO:0007669"/>
    <property type="project" value="TreeGrafter"/>
</dbReference>
<comment type="function">
    <text evidence="9">Essential component of the vacuolar proton pump (V-ATPase), a multimeric enzyme that catalyzes the translocation of protons across the membranes. Required for assembly and activity of the V-ATPase.</text>
</comment>
<keyword evidence="8 9" id="KW-0472">Membrane</keyword>
<proteinExistence type="inferred from homology"/>